<dbReference type="SUPFAM" id="SSF51735">
    <property type="entry name" value="NAD(P)-binding Rossmann-fold domains"/>
    <property type="match status" value="1"/>
</dbReference>
<evidence type="ECO:0000259" key="1">
    <source>
        <dbReference type="Pfam" id="PF01370"/>
    </source>
</evidence>
<dbReference type="Pfam" id="PF01370">
    <property type="entry name" value="Epimerase"/>
    <property type="match status" value="1"/>
</dbReference>
<sequence length="55" mass="6189">MKRILVTGGAGFIGSHTVDHLLSKGYEVRVLDLLQPRVHPHGWPAYLPTDIERIQ</sequence>
<feature type="domain" description="NAD-dependent epimerase/dehydratase" evidence="1">
    <location>
        <begin position="4"/>
        <end position="37"/>
    </location>
</feature>
<organism evidence="2">
    <name type="scientific">marine metagenome</name>
    <dbReference type="NCBI Taxonomy" id="408172"/>
    <lineage>
        <taxon>unclassified sequences</taxon>
        <taxon>metagenomes</taxon>
        <taxon>ecological metagenomes</taxon>
    </lineage>
</organism>
<name>A0A382K5B1_9ZZZZ</name>
<dbReference type="EMBL" id="UINC01077590">
    <property type="protein sequence ID" value="SVC17851.1"/>
    <property type="molecule type" value="Genomic_DNA"/>
</dbReference>
<dbReference type="InterPro" id="IPR036291">
    <property type="entry name" value="NAD(P)-bd_dom_sf"/>
</dbReference>
<feature type="non-terminal residue" evidence="2">
    <location>
        <position position="55"/>
    </location>
</feature>
<dbReference type="InterPro" id="IPR001509">
    <property type="entry name" value="Epimerase_deHydtase"/>
</dbReference>
<dbReference type="Gene3D" id="3.40.50.720">
    <property type="entry name" value="NAD(P)-binding Rossmann-like Domain"/>
    <property type="match status" value="1"/>
</dbReference>
<gene>
    <name evidence="2" type="ORF">METZ01_LOCUS270705</name>
</gene>
<reference evidence="2" key="1">
    <citation type="submission" date="2018-05" db="EMBL/GenBank/DDBJ databases">
        <authorList>
            <person name="Lanie J.A."/>
            <person name="Ng W.-L."/>
            <person name="Kazmierczak K.M."/>
            <person name="Andrzejewski T.M."/>
            <person name="Davidsen T.M."/>
            <person name="Wayne K.J."/>
            <person name="Tettelin H."/>
            <person name="Glass J.I."/>
            <person name="Rusch D."/>
            <person name="Podicherti R."/>
            <person name="Tsui H.-C.T."/>
            <person name="Winkler M.E."/>
        </authorList>
    </citation>
    <scope>NUCLEOTIDE SEQUENCE</scope>
</reference>
<evidence type="ECO:0000313" key="2">
    <source>
        <dbReference type="EMBL" id="SVC17851.1"/>
    </source>
</evidence>
<dbReference type="AlphaFoldDB" id="A0A382K5B1"/>
<accession>A0A382K5B1</accession>
<proteinExistence type="predicted"/>
<protein>
    <recommendedName>
        <fullName evidence="1">NAD-dependent epimerase/dehydratase domain-containing protein</fullName>
    </recommendedName>
</protein>